<evidence type="ECO:0000256" key="2">
    <source>
        <dbReference type="ARBA" id="ARBA00023015"/>
    </source>
</evidence>
<protein>
    <submittedName>
        <fullName evidence="7">Sigma-70 family RNA polymerase sigma factor</fullName>
    </submittedName>
</protein>
<dbReference type="InterPro" id="IPR013324">
    <property type="entry name" value="RNA_pol_sigma_r3/r4-like"/>
</dbReference>
<dbReference type="Pfam" id="PF08281">
    <property type="entry name" value="Sigma70_r4_2"/>
    <property type="match status" value="1"/>
</dbReference>
<gene>
    <name evidence="7" type="ORF">E0F88_21505</name>
</gene>
<dbReference type="InterPro" id="IPR013249">
    <property type="entry name" value="RNA_pol_sigma70_r4_t2"/>
</dbReference>
<dbReference type="RefSeq" id="WP_131960336.1">
    <property type="nucleotide sequence ID" value="NZ_SMFL01000008.1"/>
</dbReference>
<dbReference type="Pfam" id="PF04542">
    <property type="entry name" value="Sigma70_r2"/>
    <property type="match status" value="1"/>
</dbReference>
<dbReference type="Gene3D" id="1.10.10.10">
    <property type="entry name" value="Winged helix-like DNA-binding domain superfamily/Winged helix DNA-binding domain"/>
    <property type="match status" value="1"/>
</dbReference>
<dbReference type="Proteomes" id="UP000294850">
    <property type="component" value="Unassembled WGS sequence"/>
</dbReference>
<dbReference type="EMBL" id="SMFL01000008">
    <property type="protein sequence ID" value="TDE12916.1"/>
    <property type="molecule type" value="Genomic_DNA"/>
</dbReference>
<keyword evidence="2" id="KW-0805">Transcription regulation</keyword>
<dbReference type="GO" id="GO:0006352">
    <property type="term" value="P:DNA-templated transcription initiation"/>
    <property type="evidence" value="ECO:0007669"/>
    <property type="project" value="InterPro"/>
</dbReference>
<evidence type="ECO:0000256" key="3">
    <source>
        <dbReference type="ARBA" id="ARBA00023082"/>
    </source>
</evidence>
<dbReference type="GO" id="GO:0016987">
    <property type="term" value="F:sigma factor activity"/>
    <property type="evidence" value="ECO:0007669"/>
    <property type="project" value="UniProtKB-KW"/>
</dbReference>
<dbReference type="InterPro" id="IPR039425">
    <property type="entry name" value="RNA_pol_sigma-70-like"/>
</dbReference>
<comment type="similarity">
    <text evidence="1">Belongs to the sigma-70 factor family. ECF subfamily.</text>
</comment>
<dbReference type="SUPFAM" id="SSF88946">
    <property type="entry name" value="Sigma2 domain of RNA polymerase sigma factors"/>
    <property type="match status" value="1"/>
</dbReference>
<comment type="caution">
    <text evidence="7">The sequence shown here is derived from an EMBL/GenBank/DDBJ whole genome shotgun (WGS) entry which is preliminary data.</text>
</comment>
<evidence type="ECO:0000313" key="7">
    <source>
        <dbReference type="EMBL" id="TDE12916.1"/>
    </source>
</evidence>
<dbReference type="Gene3D" id="1.10.1740.10">
    <property type="match status" value="1"/>
</dbReference>
<dbReference type="InterPro" id="IPR013325">
    <property type="entry name" value="RNA_pol_sigma_r2"/>
</dbReference>
<evidence type="ECO:0000259" key="6">
    <source>
        <dbReference type="Pfam" id="PF08281"/>
    </source>
</evidence>
<organism evidence="7 8">
    <name type="scientific">Dyadobacter psychrotolerans</name>
    <dbReference type="NCBI Taxonomy" id="2541721"/>
    <lineage>
        <taxon>Bacteria</taxon>
        <taxon>Pseudomonadati</taxon>
        <taxon>Bacteroidota</taxon>
        <taxon>Cytophagia</taxon>
        <taxon>Cytophagales</taxon>
        <taxon>Spirosomataceae</taxon>
        <taxon>Dyadobacter</taxon>
    </lineage>
</organism>
<evidence type="ECO:0000313" key="8">
    <source>
        <dbReference type="Proteomes" id="UP000294850"/>
    </source>
</evidence>
<sequence>MENDAGDLVLWKAFKTGDGEAFSKIYRLYVKVLYRYGQKISPDTKVVEDAIQDLFVDIWNGRENLTDPDSVKYYLFRILRRKISRILTSPYAAEQLEEQHLEFISPTESFETEMVRLEGDHLKLRKVQDAILQLSSRQQEAINLRYFHDFSHHQIAEIMDISLQSVHNTLQKAMKGLRLVLDHNIEFLFLLSCTLILF</sequence>
<evidence type="ECO:0000256" key="1">
    <source>
        <dbReference type="ARBA" id="ARBA00010641"/>
    </source>
</evidence>
<reference evidence="7 8" key="1">
    <citation type="submission" date="2019-03" db="EMBL/GenBank/DDBJ databases">
        <title>Dyadobacter AR-3-6 sp. nov., isolated from arctic soil.</title>
        <authorList>
            <person name="Chaudhary D.K."/>
        </authorList>
    </citation>
    <scope>NUCLEOTIDE SEQUENCE [LARGE SCALE GENOMIC DNA]</scope>
    <source>
        <strain evidence="7 8">AR-3-6</strain>
    </source>
</reference>
<dbReference type="OrthoDB" id="9150024at2"/>
<dbReference type="AlphaFoldDB" id="A0A4R5DG33"/>
<proteinExistence type="inferred from homology"/>
<dbReference type="PANTHER" id="PTHR43133">
    <property type="entry name" value="RNA POLYMERASE ECF-TYPE SIGMA FACTO"/>
    <property type="match status" value="1"/>
</dbReference>
<name>A0A4R5DG33_9BACT</name>
<evidence type="ECO:0000256" key="4">
    <source>
        <dbReference type="ARBA" id="ARBA00023163"/>
    </source>
</evidence>
<evidence type="ECO:0000259" key="5">
    <source>
        <dbReference type="Pfam" id="PF04542"/>
    </source>
</evidence>
<dbReference type="InterPro" id="IPR007627">
    <property type="entry name" value="RNA_pol_sigma70_r2"/>
</dbReference>
<keyword evidence="4" id="KW-0804">Transcription</keyword>
<keyword evidence="8" id="KW-1185">Reference proteome</keyword>
<dbReference type="GO" id="GO:0003677">
    <property type="term" value="F:DNA binding"/>
    <property type="evidence" value="ECO:0007669"/>
    <property type="project" value="InterPro"/>
</dbReference>
<feature type="domain" description="RNA polymerase sigma-70 region 2" evidence="5">
    <location>
        <begin position="26"/>
        <end position="85"/>
    </location>
</feature>
<accession>A0A4R5DG33</accession>
<dbReference type="SUPFAM" id="SSF88659">
    <property type="entry name" value="Sigma3 and sigma4 domains of RNA polymerase sigma factors"/>
    <property type="match status" value="1"/>
</dbReference>
<dbReference type="CDD" id="cd06171">
    <property type="entry name" value="Sigma70_r4"/>
    <property type="match status" value="1"/>
</dbReference>
<dbReference type="NCBIfam" id="TIGR02937">
    <property type="entry name" value="sigma70-ECF"/>
    <property type="match status" value="1"/>
</dbReference>
<keyword evidence="3" id="KW-0731">Sigma factor</keyword>
<feature type="domain" description="RNA polymerase sigma factor 70 region 4 type 2" evidence="6">
    <location>
        <begin position="125"/>
        <end position="175"/>
    </location>
</feature>
<dbReference type="InterPro" id="IPR036388">
    <property type="entry name" value="WH-like_DNA-bd_sf"/>
</dbReference>
<dbReference type="InterPro" id="IPR014284">
    <property type="entry name" value="RNA_pol_sigma-70_dom"/>
</dbReference>
<dbReference type="PANTHER" id="PTHR43133:SF46">
    <property type="entry name" value="RNA POLYMERASE SIGMA-70 FACTOR ECF SUBFAMILY"/>
    <property type="match status" value="1"/>
</dbReference>